<comment type="caution">
    <text evidence="4">The sequence shown here is derived from an EMBL/GenBank/DDBJ whole genome shotgun (WGS) entry which is preliminary data.</text>
</comment>
<dbReference type="Proteomes" id="UP000260812">
    <property type="component" value="Unassembled WGS sequence"/>
</dbReference>
<dbReference type="Gene3D" id="3.40.190.10">
    <property type="entry name" value="Periplasmic binding protein-like II"/>
    <property type="match status" value="2"/>
</dbReference>
<sequence length="536" mass="60273">MKCKKVLAVLLTAAMTMSLAACGGSQETQNEVSTTGGGKETTAAEASVQETDGRADAGDVPTLTLFVDETWWPYDKWEGAVPEEFEKRLGVNIEVTRAADNNQLSLMVASGDMPDIICSGRYQYLADSQVCYPLDELHETYPEVAFEVDPVYQFVNKAADDHYYTIGCGFSPSGAYSEYDKILTEGPGFMYRTDIAEELGLEFKTLDDLDAAFEKVAQSYPDYTVCSFNCAHKFNWLMQQMGVKNGGFYEAEDGSLKWWLRQDKLLDFYKKVNEWYRKGYLSAENFAYQSEDETKEICVGGKVFANFGYDNHADNYNTAIAANGDDFTFSLVTSELSDDCVAYDTGCGGRGLYITRSCKDVEAAYKLLAYAYGEEGMKLLMWGIEGEDYTVDSEGYPDFTYDFQGDNTVLQPRGLKYWGWLVHNAIVTSIAEANSESQTAQDRKNLTAYVKRNPVIGMIRFVTDSDEANINAKLDEMVKNQQTNIFMAETEEACEEAFREMVQQAEQIGMDRLEEFGNQNYPELKKQYDEIIAKAE</sequence>
<feature type="region of interest" description="Disordered" evidence="1">
    <location>
        <begin position="23"/>
        <end position="56"/>
    </location>
</feature>
<evidence type="ECO:0000313" key="5">
    <source>
        <dbReference type="Proteomes" id="UP000260812"/>
    </source>
</evidence>
<proteinExistence type="predicted"/>
<keyword evidence="2" id="KW-0732">Signal</keyword>
<dbReference type="AlphaFoldDB" id="A0A3E3IE93"/>
<name>A0A3E3IE93_9FIRM</name>
<reference evidence="4 6" key="1">
    <citation type="submission" date="2018-08" db="EMBL/GenBank/DDBJ databases">
        <title>A genome reference for cultivated species of the human gut microbiota.</title>
        <authorList>
            <person name="Zou Y."/>
            <person name="Xue W."/>
            <person name="Luo G."/>
        </authorList>
    </citation>
    <scope>NUCLEOTIDE SEQUENCE [LARGE SCALE GENOMIC DNA]</scope>
    <source>
        <strain evidence="4 6">AF26-4BH</strain>
        <strain evidence="3">TF05-5AC</strain>
    </source>
</reference>
<gene>
    <name evidence="4" type="ORF">DWY69_26300</name>
    <name evidence="3" type="ORF">DXC51_08430</name>
</gene>
<dbReference type="GeneID" id="97986903"/>
<evidence type="ECO:0000256" key="2">
    <source>
        <dbReference type="SAM" id="SignalP"/>
    </source>
</evidence>
<dbReference type="PROSITE" id="PS51257">
    <property type="entry name" value="PROKAR_LIPOPROTEIN"/>
    <property type="match status" value="1"/>
</dbReference>
<dbReference type="SUPFAM" id="SSF53850">
    <property type="entry name" value="Periplasmic binding protein-like II"/>
    <property type="match status" value="1"/>
</dbReference>
<protein>
    <submittedName>
        <fullName evidence="4">Extracellular solute-binding protein</fullName>
    </submittedName>
</protein>
<dbReference type="InterPro" id="IPR006059">
    <property type="entry name" value="SBP"/>
</dbReference>
<evidence type="ECO:0000313" key="4">
    <source>
        <dbReference type="EMBL" id="RGE65377.1"/>
    </source>
</evidence>
<dbReference type="Proteomes" id="UP000261166">
    <property type="component" value="Unassembled WGS sequence"/>
</dbReference>
<accession>A0A3E3IE93</accession>
<dbReference type="OrthoDB" id="353914at2"/>
<organism evidence="4 6">
    <name type="scientific">Eisenbergiella massiliensis</name>
    <dbReference type="NCBI Taxonomy" id="1720294"/>
    <lineage>
        <taxon>Bacteria</taxon>
        <taxon>Bacillati</taxon>
        <taxon>Bacillota</taxon>
        <taxon>Clostridia</taxon>
        <taxon>Lachnospirales</taxon>
        <taxon>Lachnospiraceae</taxon>
        <taxon>Eisenbergiella</taxon>
    </lineage>
</organism>
<dbReference type="RefSeq" id="WP_117531571.1">
    <property type="nucleotide sequence ID" value="NZ_JBKVAZ010000010.1"/>
</dbReference>
<dbReference type="EMBL" id="QVLV01000004">
    <property type="protein sequence ID" value="RGE62605.1"/>
    <property type="molecule type" value="Genomic_DNA"/>
</dbReference>
<dbReference type="Pfam" id="PF01547">
    <property type="entry name" value="SBP_bac_1"/>
    <property type="match status" value="1"/>
</dbReference>
<keyword evidence="5" id="KW-1185">Reference proteome</keyword>
<feature type="signal peptide" evidence="2">
    <location>
        <begin position="1"/>
        <end position="20"/>
    </location>
</feature>
<evidence type="ECO:0000313" key="6">
    <source>
        <dbReference type="Proteomes" id="UP000261166"/>
    </source>
</evidence>
<evidence type="ECO:0000256" key="1">
    <source>
        <dbReference type="SAM" id="MobiDB-lite"/>
    </source>
</evidence>
<dbReference type="InterPro" id="IPR050490">
    <property type="entry name" value="Bact_solute-bd_prot1"/>
</dbReference>
<dbReference type="PANTHER" id="PTHR43649:SF12">
    <property type="entry name" value="DIACETYLCHITOBIOSE BINDING PROTEIN DASA"/>
    <property type="match status" value="1"/>
</dbReference>
<dbReference type="EMBL" id="QVLU01000036">
    <property type="protein sequence ID" value="RGE65377.1"/>
    <property type="molecule type" value="Genomic_DNA"/>
</dbReference>
<dbReference type="PANTHER" id="PTHR43649">
    <property type="entry name" value="ARABINOSE-BINDING PROTEIN-RELATED"/>
    <property type="match status" value="1"/>
</dbReference>
<feature type="chain" id="PRO_5036080140" evidence="2">
    <location>
        <begin position="21"/>
        <end position="536"/>
    </location>
</feature>
<evidence type="ECO:0000313" key="3">
    <source>
        <dbReference type="EMBL" id="RGE62605.1"/>
    </source>
</evidence>